<proteinExistence type="predicted"/>
<dbReference type="EMBL" id="LR743593">
    <property type="protein sequence ID" value="CAA2621525.1"/>
    <property type="molecule type" value="Genomic_DNA"/>
</dbReference>
<dbReference type="EMBL" id="CACRZD030000006">
    <property type="protein sequence ID" value="CAA6661219.1"/>
    <property type="molecule type" value="Genomic_DNA"/>
</dbReference>
<dbReference type="Proteomes" id="UP001189122">
    <property type="component" value="Unassembled WGS sequence"/>
</dbReference>
<gene>
    <name evidence="1" type="ORF">SI7747_06007616</name>
</gene>
<sequence>MTKEMWDTLNEAFGIKGSIAFIMDVFENIMKMCDTVSHFHVTFLAMKKFRNLFDQYYLDYSSYYSKVR</sequence>
<name>A0A7I8IVP4_SPIIN</name>
<accession>A0A7I8IVP4</accession>
<evidence type="ECO:0000313" key="2">
    <source>
        <dbReference type="Proteomes" id="UP001189122"/>
    </source>
</evidence>
<organism evidence="1">
    <name type="scientific">Spirodela intermedia</name>
    <name type="common">Intermediate duckweed</name>
    <dbReference type="NCBI Taxonomy" id="51605"/>
    <lineage>
        <taxon>Eukaryota</taxon>
        <taxon>Viridiplantae</taxon>
        <taxon>Streptophyta</taxon>
        <taxon>Embryophyta</taxon>
        <taxon>Tracheophyta</taxon>
        <taxon>Spermatophyta</taxon>
        <taxon>Magnoliopsida</taxon>
        <taxon>Liliopsida</taxon>
        <taxon>Araceae</taxon>
        <taxon>Lemnoideae</taxon>
        <taxon>Spirodela</taxon>
    </lineage>
</organism>
<evidence type="ECO:0000313" key="1">
    <source>
        <dbReference type="EMBL" id="CAA2621525.1"/>
    </source>
</evidence>
<reference evidence="1 2" key="1">
    <citation type="submission" date="2019-12" db="EMBL/GenBank/DDBJ databases">
        <authorList>
            <person name="Scholz U."/>
            <person name="Mascher M."/>
            <person name="Fiebig A."/>
        </authorList>
    </citation>
    <scope>NUCLEOTIDE SEQUENCE</scope>
</reference>
<dbReference type="AlphaFoldDB" id="A0A7I8IVP4"/>
<keyword evidence="2" id="KW-1185">Reference proteome</keyword>
<protein>
    <submittedName>
        <fullName evidence="1">Uncharacterized protein</fullName>
    </submittedName>
</protein>